<dbReference type="PANTHER" id="PTHR43252:SF2">
    <property type="entry name" value="TRANSCRIPTION REGULATOR, PADR-LIKE FAMILY"/>
    <property type="match status" value="1"/>
</dbReference>
<dbReference type="InterPro" id="IPR018309">
    <property type="entry name" value="Tscrpt_reg_PadR_C"/>
</dbReference>
<dbReference type="STRING" id="2017.SAMN05444320_11159"/>
<dbReference type="OrthoDB" id="3186544at2"/>
<dbReference type="InterPro" id="IPR036390">
    <property type="entry name" value="WH_DNA-bd_sf"/>
</dbReference>
<dbReference type="Proteomes" id="UP000184501">
    <property type="component" value="Unassembled WGS sequence"/>
</dbReference>
<dbReference type="Pfam" id="PF03551">
    <property type="entry name" value="PadR"/>
    <property type="match status" value="1"/>
</dbReference>
<evidence type="ECO:0000259" key="2">
    <source>
        <dbReference type="Pfam" id="PF10400"/>
    </source>
</evidence>
<dbReference type="Pfam" id="PF10400">
    <property type="entry name" value="Vir_act_alpha_C"/>
    <property type="match status" value="1"/>
</dbReference>
<dbReference type="Gene3D" id="1.10.10.10">
    <property type="entry name" value="Winged helix-like DNA-binding domain superfamily/Winged helix DNA-binding domain"/>
    <property type="match status" value="1"/>
</dbReference>
<keyword evidence="4" id="KW-1185">Reference proteome</keyword>
<sequence length="187" mass="21461">MSLRHALLGLLADQPASGYDLTRKFEVSLQKYAWHARHSQIYPELNRLAGEGLISVVEEGARGRRTYAITDAGRTELRDWLLAPAKEAVVRNETVLRMFFLSTLDNDEIRGLLREWIEEADRELARIGESLDRIEALRRERKGRWFGLFAAEYGKRSFQTQREWAEWALAQVDEAEAAAEAAKRETG</sequence>
<evidence type="ECO:0000313" key="4">
    <source>
        <dbReference type="Proteomes" id="UP000184501"/>
    </source>
</evidence>
<dbReference type="SUPFAM" id="SSF46785">
    <property type="entry name" value="Winged helix' DNA-binding domain"/>
    <property type="match status" value="1"/>
</dbReference>
<accession>A0A1M5LC80</accession>
<evidence type="ECO:0000259" key="1">
    <source>
        <dbReference type="Pfam" id="PF03551"/>
    </source>
</evidence>
<proteinExistence type="predicted"/>
<dbReference type="InterPro" id="IPR005149">
    <property type="entry name" value="Tscrpt_reg_PadR_N"/>
</dbReference>
<dbReference type="EMBL" id="FQVN01000011">
    <property type="protein sequence ID" value="SHG62570.1"/>
    <property type="molecule type" value="Genomic_DNA"/>
</dbReference>
<dbReference type="InterPro" id="IPR036388">
    <property type="entry name" value="WH-like_DNA-bd_sf"/>
</dbReference>
<protein>
    <submittedName>
        <fullName evidence="3">Transcriptional regulator, PadR family</fullName>
    </submittedName>
</protein>
<evidence type="ECO:0000313" key="3">
    <source>
        <dbReference type="EMBL" id="SHG62570.1"/>
    </source>
</evidence>
<dbReference type="Gene3D" id="6.10.140.190">
    <property type="match status" value="1"/>
</dbReference>
<reference evidence="3 4" key="1">
    <citation type="submission" date="2016-11" db="EMBL/GenBank/DDBJ databases">
        <authorList>
            <person name="Jaros S."/>
            <person name="Januszkiewicz K."/>
            <person name="Wedrychowicz H."/>
        </authorList>
    </citation>
    <scope>NUCLEOTIDE SEQUENCE [LARGE SCALE GENOMIC DNA]</scope>
    <source>
        <strain evidence="3 4">DSM 44523</strain>
    </source>
</reference>
<organism evidence="3 4">
    <name type="scientific">Streptoalloteichus hindustanus</name>
    <dbReference type="NCBI Taxonomy" id="2017"/>
    <lineage>
        <taxon>Bacteria</taxon>
        <taxon>Bacillati</taxon>
        <taxon>Actinomycetota</taxon>
        <taxon>Actinomycetes</taxon>
        <taxon>Pseudonocardiales</taxon>
        <taxon>Pseudonocardiaceae</taxon>
        <taxon>Streptoalloteichus</taxon>
    </lineage>
</organism>
<feature type="domain" description="Transcription regulator PadR N-terminal" evidence="1">
    <location>
        <begin position="7"/>
        <end position="78"/>
    </location>
</feature>
<dbReference type="RefSeq" id="WP_073488646.1">
    <property type="nucleotide sequence ID" value="NZ_FQVN01000011.1"/>
</dbReference>
<dbReference type="AlphaFoldDB" id="A0A1M5LC80"/>
<gene>
    <name evidence="3" type="ORF">SAMN05444320_11159</name>
</gene>
<name>A0A1M5LC80_STRHI</name>
<dbReference type="PANTHER" id="PTHR43252">
    <property type="entry name" value="TRANSCRIPTIONAL REGULATOR YQJI"/>
    <property type="match status" value="1"/>
</dbReference>
<feature type="domain" description="Transcription regulator PadR C-terminal" evidence="2">
    <location>
        <begin position="90"/>
        <end position="172"/>
    </location>
</feature>